<reference evidence="2" key="1">
    <citation type="submission" date="2016-10" db="EMBL/GenBank/DDBJ databases">
        <authorList>
            <person name="Varghese N."/>
            <person name="Submissions S."/>
        </authorList>
    </citation>
    <scope>NUCLEOTIDE SEQUENCE [LARGE SCALE GENOMIC DNA]</scope>
    <source>
        <strain evidence="2">DSM 43161</strain>
    </source>
</reference>
<keyword evidence="2" id="KW-1185">Reference proteome</keyword>
<evidence type="ECO:0000313" key="1">
    <source>
        <dbReference type="EMBL" id="SFO46667.1"/>
    </source>
</evidence>
<accession>A0A1I5HEM8</accession>
<dbReference type="Proteomes" id="UP000183642">
    <property type="component" value="Unassembled WGS sequence"/>
</dbReference>
<dbReference type="RefSeq" id="WP_075014945.1">
    <property type="nucleotide sequence ID" value="NZ_FOWE01000009.1"/>
</dbReference>
<sequence length="82" mass="9497">MRDLTPVPSVFEPVPPTHVHADGRRTWWLTEQISVTIYPETHPHPFGYVVVRDRSHQRLDSRCLQVRDAAEVYLTPPRPDVA</sequence>
<gene>
    <name evidence="1" type="ORF">SAMN05660359_03644</name>
</gene>
<protein>
    <submittedName>
        <fullName evidence="1">Uncharacterized protein</fullName>
    </submittedName>
</protein>
<dbReference type="OrthoDB" id="5192940at2"/>
<name>A0A1I5HEM8_9ACTN</name>
<dbReference type="AlphaFoldDB" id="A0A1I5HEM8"/>
<organism evidence="1 2">
    <name type="scientific">Geodermatophilus obscurus</name>
    <dbReference type="NCBI Taxonomy" id="1861"/>
    <lineage>
        <taxon>Bacteria</taxon>
        <taxon>Bacillati</taxon>
        <taxon>Actinomycetota</taxon>
        <taxon>Actinomycetes</taxon>
        <taxon>Geodermatophilales</taxon>
        <taxon>Geodermatophilaceae</taxon>
        <taxon>Geodermatophilus</taxon>
    </lineage>
</organism>
<proteinExistence type="predicted"/>
<dbReference type="EMBL" id="FOWE01000009">
    <property type="protein sequence ID" value="SFO46667.1"/>
    <property type="molecule type" value="Genomic_DNA"/>
</dbReference>
<evidence type="ECO:0000313" key="2">
    <source>
        <dbReference type="Proteomes" id="UP000183642"/>
    </source>
</evidence>